<dbReference type="Gene3D" id="3.40.50.620">
    <property type="entry name" value="HUPs"/>
    <property type="match status" value="1"/>
</dbReference>
<feature type="non-terminal residue" evidence="2">
    <location>
        <position position="265"/>
    </location>
</feature>
<reference evidence="2" key="1">
    <citation type="journal article" date="2014" name="Front. Microbiol.">
        <title>High frequency of phylogenetically diverse reductive dehalogenase-homologous genes in deep subseafloor sedimentary metagenomes.</title>
        <authorList>
            <person name="Kawai M."/>
            <person name="Futagami T."/>
            <person name="Toyoda A."/>
            <person name="Takaki Y."/>
            <person name="Nishi S."/>
            <person name="Hori S."/>
            <person name="Arai W."/>
            <person name="Tsubouchi T."/>
            <person name="Morono Y."/>
            <person name="Uchiyama I."/>
            <person name="Ito T."/>
            <person name="Fujiyama A."/>
            <person name="Inagaki F."/>
            <person name="Takami H."/>
        </authorList>
    </citation>
    <scope>NUCLEOTIDE SEQUENCE</scope>
    <source>
        <strain evidence="2">Expedition CK06-06</strain>
    </source>
</reference>
<dbReference type="SUPFAM" id="SSF53383">
    <property type="entry name" value="PLP-dependent transferases"/>
    <property type="match status" value="1"/>
</dbReference>
<sequence>MLAGVRLRPAKRMKEIPSSSTFKVLNLAKELERQGKDIVHMEVGEPDFDTPAHIKRAAEEALARGMTKYTSSAGLPELREAIAEHLATKGISTDAKNVIVTPGAKHAIFCALAATLEEFGGEGEAFWYADDFDPMRRIPWPLNEGELAERYKQYLGMPYIDIPSPDPKYKNFVDYFARPFIESLDDFGVDVKVYSGAEIYRSGKMADPIRIALEKADKIRTILNRYRSKPLPEDWLPYDALCERCGKLATTRSYSWHDNYVSYRC</sequence>
<dbReference type="EMBL" id="BARV01020730">
    <property type="protein sequence ID" value="GAI30500.1"/>
    <property type="molecule type" value="Genomic_DNA"/>
</dbReference>
<dbReference type="InterPro" id="IPR015424">
    <property type="entry name" value="PyrdxlP-dep_Trfase"/>
</dbReference>
<proteinExistence type="predicted"/>
<dbReference type="GO" id="GO:0005737">
    <property type="term" value="C:cytoplasm"/>
    <property type="evidence" value="ECO:0007669"/>
    <property type="project" value="InterPro"/>
</dbReference>
<accession>X1NUR4</accession>
<dbReference type="GO" id="GO:0030170">
    <property type="term" value="F:pyridoxal phosphate binding"/>
    <property type="evidence" value="ECO:0007669"/>
    <property type="project" value="InterPro"/>
</dbReference>
<dbReference type="GO" id="GO:0004824">
    <property type="term" value="F:lysine-tRNA ligase activity"/>
    <property type="evidence" value="ECO:0007669"/>
    <property type="project" value="InterPro"/>
</dbReference>
<evidence type="ECO:0000256" key="1">
    <source>
        <dbReference type="ARBA" id="ARBA00022490"/>
    </source>
</evidence>
<dbReference type="PANTHER" id="PTHR37940:SF1">
    <property type="entry name" value="LYSINE--TRNA LIGASE"/>
    <property type="match status" value="1"/>
</dbReference>
<dbReference type="InterPro" id="IPR014729">
    <property type="entry name" value="Rossmann-like_a/b/a_fold"/>
</dbReference>
<dbReference type="InterPro" id="IPR015422">
    <property type="entry name" value="PyrdxlP-dep_Trfase_small"/>
</dbReference>
<dbReference type="InterPro" id="IPR002904">
    <property type="entry name" value="Lys-tRNA-ligase"/>
</dbReference>
<name>X1NUR4_9ZZZZ</name>
<organism evidence="2">
    <name type="scientific">marine sediment metagenome</name>
    <dbReference type="NCBI Taxonomy" id="412755"/>
    <lineage>
        <taxon>unclassified sequences</taxon>
        <taxon>metagenomes</taxon>
        <taxon>ecological metagenomes</taxon>
    </lineage>
</organism>
<gene>
    <name evidence="2" type="ORF">S06H3_34520</name>
</gene>
<keyword evidence="1" id="KW-0963">Cytoplasm</keyword>
<dbReference type="Pfam" id="PF01921">
    <property type="entry name" value="tRNA-synt_1f"/>
    <property type="match status" value="1"/>
</dbReference>
<dbReference type="PANTHER" id="PTHR37940">
    <property type="entry name" value="LYSINE--TRNA LIGASE"/>
    <property type="match status" value="1"/>
</dbReference>
<comment type="caution">
    <text evidence="2">The sequence shown here is derived from an EMBL/GenBank/DDBJ whole genome shotgun (WGS) entry which is preliminary data.</text>
</comment>
<evidence type="ECO:0000313" key="2">
    <source>
        <dbReference type="EMBL" id="GAI30500.1"/>
    </source>
</evidence>
<dbReference type="SUPFAM" id="SSF52374">
    <property type="entry name" value="Nucleotidylyl transferase"/>
    <property type="match status" value="1"/>
</dbReference>
<dbReference type="GO" id="GO:0005524">
    <property type="term" value="F:ATP binding"/>
    <property type="evidence" value="ECO:0007669"/>
    <property type="project" value="InterPro"/>
</dbReference>
<dbReference type="GO" id="GO:0006430">
    <property type="term" value="P:lysyl-tRNA aminoacylation"/>
    <property type="evidence" value="ECO:0007669"/>
    <property type="project" value="InterPro"/>
</dbReference>
<dbReference type="AlphaFoldDB" id="X1NUR4"/>
<protein>
    <submittedName>
        <fullName evidence="2">Uncharacterized protein</fullName>
    </submittedName>
</protein>
<dbReference type="Gene3D" id="3.90.1150.10">
    <property type="entry name" value="Aspartate Aminotransferase, domain 1"/>
    <property type="match status" value="1"/>
</dbReference>